<dbReference type="PROSITE" id="PS51257">
    <property type="entry name" value="PROKAR_LIPOPROTEIN"/>
    <property type="match status" value="1"/>
</dbReference>
<evidence type="ECO:0000313" key="1">
    <source>
        <dbReference type="EMBL" id="GFU11354.1"/>
    </source>
</evidence>
<keyword evidence="2" id="KW-1185">Reference proteome</keyword>
<dbReference type="AlphaFoldDB" id="A0A8X6UFB8"/>
<dbReference type="Proteomes" id="UP000887013">
    <property type="component" value="Unassembled WGS sequence"/>
</dbReference>
<sequence length="111" mass="12122">MERGRYVRVRWASANSTANHSSAACLAHATPRREQQGSVTLSACTAADVCGLSPSWAITPGDHVPRTYYMPRCLFSRAVQAVRGLVACPSAFCTTRTLTSYHVRCCCYSTM</sequence>
<evidence type="ECO:0000313" key="2">
    <source>
        <dbReference type="Proteomes" id="UP000887013"/>
    </source>
</evidence>
<dbReference type="EMBL" id="BMAW01125201">
    <property type="protein sequence ID" value="GFU11354.1"/>
    <property type="molecule type" value="Genomic_DNA"/>
</dbReference>
<gene>
    <name evidence="1" type="ORF">NPIL_329231</name>
</gene>
<proteinExistence type="predicted"/>
<organism evidence="1 2">
    <name type="scientific">Nephila pilipes</name>
    <name type="common">Giant wood spider</name>
    <name type="synonym">Nephila maculata</name>
    <dbReference type="NCBI Taxonomy" id="299642"/>
    <lineage>
        <taxon>Eukaryota</taxon>
        <taxon>Metazoa</taxon>
        <taxon>Ecdysozoa</taxon>
        <taxon>Arthropoda</taxon>
        <taxon>Chelicerata</taxon>
        <taxon>Arachnida</taxon>
        <taxon>Araneae</taxon>
        <taxon>Araneomorphae</taxon>
        <taxon>Entelegynae</taxon>
        <taxon>Araneoidea</taxon>
        <taxon>Nephilidae</taxon>
        <taxon>Nephila</taxon>
    </lineage>
</organism>
<reference evidence="1" key="1">
    <citation type="submission" date="2020-08" db="EMBL/GenBank/DDBJ databases">
        <title>Multicomponent nature underlies the extraordinary mechanical properties of spider dragline silk.</title>
        <authorList>
            <person name="Kono N."/>
            <person name="Nakamura H."/>
            <person name="Mori M."/>
            <person name="Yoshida Y."/>
            <person name="Ohtoshi R."/>
            <person name="Malay A.D."/>
            <person name="Moran D.A.P."/>
            <person name="Tomita M."/>
            <person name="Numata K."/>
            <person name="Arakawa K."/>
        </authorList>
    </citation>
    <scope>NUCLEOTIDE SEQUENCE</scope>
</reference>
<protein>
    <submittedName>
        <fullName evidence="1">Uncharacterized protein</fullName>
    </submittedName>
</protein>
<accession>A0A8X6UFB8</accession>
<name>A0A8X6UFB8_NEPPI</name>
<comment type="caution">
    <text evidence="1">The sequence shown here is derived from an EMBL/GenBank/DDBJ whole genome shotgun (WGS) entry which is preliminary data.</text>
</comment>